<dbReference type="EMBL" id="CM003379">
    <property type="protein sequence ID" value="KOM52078.1"/>
    <property type="molecule type" value="Genomic_DNA"/>
</dbReference>
<dbReference type="Proteomes" id="UP000053144">
    <property type="component" value="Chromosome 9"/>
</dbReference>
<keyword evidence="1" id="KW-0175">Coiled coil</keyword>
<proteinExistence type="predicted"/>
<reference evidence="5" key="1">
    <citation type="journal article" date="2015" name="Proc. Natl. Acad. Sci. U.S.A.">
        <title>Genome sequencing of adzuki bean (Vigna angularis) provides insight into high starch and low fat accumulation and domestication.</title>
        <authorList>
            <person name="Yang K."/>
            <person name="Tian Z."/>
            <person name="Chen C."/>
            <person name="Luo L."/>
            <person name="Zhao B."/>
            <person name="Wang Z."/>
            <person name="Yu L."/>
            <person name="Li Y."/>
            <person name="Sun Y."/>
            <person name="Li W."/>
            <person name="Chen Y."/>
            <person name="Li Y."/>
            <person name="Zhang Y."/>
            <person name="Ai D."/>
            <person name="Zhao J."/>
            <person name="Shang C."/>
            <person name="Ma Y."/>
            <person name="Wu B."/>
            <person name="Wang M."/>
            <person name="Gao L."/>
            <person name="Sun D."/>
            <person name="Zhang P."/>
            <person name="Guo F."/>
            <person name="Wang W."/>
            <person name="Li Y."/>
            <person name="Wang J."/>
            <person name="Varshney R.K."/>
            <person name="Wang J."/>
            <person name="Ling H.Q."/>
            <person name="Wan P."/>
        </authorList>
    </citation>
    <scope>NUCLEOTIDE SEQUENCE</scope>
    <source>
        <strain evidence="5">cv. Jingnong 6</strain>
    </source>
</reference>
<accession>A0A0L9VAP9</accession>
<evidence type="ECO:0000259" key="3">
    <source>
        <dbReference type="Pfam" id="PF04195"/>
    </source>
</evidence>
<evidence type="ECO:0000313" key="4">
    <source>
        <dbReference type="EMBL" id="KOM52078.1"/>
    </source>
</evidence>
<feature type="region of interest" description="Disordered" evidence="2">
    <location>
        <begin position="1"/>
        <end position="48"/>
    </location>
</feature>
<feature type="compositionally biased region" description="Basic and acidic residues" evidence="2">
    <location>
        <begin position="8"/>
        <end position="19"/>
    </location>
</feature>
<dbReference type="PANTHER" id="PTHR31099:SF28">
    <property type="entry name" value="F5J5.12"/>
    <property type="match status" value="1"/>
</dbReference>
<dbReference type="InterPro" id="IPR007321">
    <property type="entry name" value="Transposase_28"/>
</dbReference>
<evidence type="ECO:0000256" key="1">
    <source>
        <dbReference type="SAM" id="Coils"/>
    </source>
</evidence>
<gene>
    <name evidence="4" type="ORF">LR48_Vigan09g073700</name>
</gene>
<feature type="domain" description="Transposase (putative) gypsy type" evidence="3">
    <location>
        <begin position="153"/>
        <end position="207"/>
    </location>
</feature>
<dbReference type="Pfam" id="PF04195">
    <property type="entry name" value="Transposase_28"/>
    <property type="match status" value="1"/>
</dbReference>
<protein>
    <recommendedName>
        <fullName evidence="3">Transposase (putative) gypsy type domain-containing protein</fullName>
    </recommendedName>
</protein>
<evidence type="ECO:0000256" key="2">
    <source>
        <dbReference type="SAM" id="MobiDB-lite"/>
    </source>
</evidence>
<evidence type="ECO:0000313" key="5">
    <source>
        <dbReference type="Proteomes" id="UP000053144"/>
    </source>
</evidence>
<dbReference type="AlphaFoldDB" id="A0A0L9VAP9"/>
<name>A0A0L9VAP9_PHAAN</name>
<dbReference type="Gramene" id="KOM52078">
    <property type="protein sequence ID" value="KOM52078"/>
    <property type="gene ID" value="LR48_Vigan09g073700"/>
</dbReference>
<sequence>MSFDFSDEEGRGYADDDVKSPSSSLGVVSGQGAKASPSRNSSDLLVDSDAPEEVAINVDSTDAWDGKPRVWPVVPGYDRAPHEVRQIPSSFYHRRPFKDLMGNISLVKAAEDATHFKLAICQMTERVCHGRGRYPNDFFYVYATMFKDLKVLLPFSDFQMGVLRTLNVAPTQLHPNGWAFMQVFSPICSSLALRPTPAAFLYFFHVQPHSSKSWVSLRTIGDRHLLTFFNSSYKDFKGHFFKVVPLEAGYQMLTRGWRSASTSTYLPKKKALFSGMTEEEASDMAMELAARSKMCLAYAAQKRASASTDLQALQEKFDAAVKSNQDVTLRLAETERMAEVDKKKTSTLLAEARATQCHMQRSLDDAMLDLQKAATSNTKLTAKRDDLLAERDSLQDRVTKLEADNKLLGDEVMNEHLLGMMVVDNKLVPIHVPPPPSPVVPHVEAAAEVVVETDGADVHPFLPLGLGLRSSVEACPRTKVRVHERNLPHTLDLGLRSSLEACPKTKVRVHERNLPHLLGLGLRSSLEACPKTKVRVYERNLPHTLDLGLRSSLEACPKTKVRVHERNLPHLLGLGLRSSLEACLKTKVRVHERNLPHPLGLGLTSS</sequence>
<feature type="coiled-coil region" evidence="1">
    <location>
        <begin position="377"/>
        <end position="411"/>
    </location>
</feature>
<organism evidence="4 5">
    <name type="scientific">Phaseolus angularis</name>
    <name type="common">Azuki bean</name>
    <name type="synonym">Vigna angularis</name>
    <dbReference type="NCBI Taxonomy" id="3914"/>
    <lineage>
        <taxon>Eukaryota</taxon>
        <taxon>Viridiplantae</taxon>
        <taxon>Streptophyta</taxon>
        <taxon>Embryophyta</taxon>
        <taxon>Tracheophyta</taxon>
        <taxon>Spermatophyta</taxon>
        <taxon>Magnoliopsida</taxon>
        <taxon>eudicotyledons</taxon>
        <taxon>Gunneridae</taxon>
        <taxon>Pentapetalae</taxon>
        <taxon>rosids</taxon>
        <taxon>fabids</taxon>
        <taxon>Fabales</taxon>
        <taxon>Fabaceae</taxon>
        <taxon>Papilionoideae</taxon>
        <taxon>50 kb inversion clade</taxon>
        <taxon>NPAAA clade</taxon>
        <taxon>indigoferoid/millettioid clade</taxon>
        <taxon>Phaseoleae</taxon>
        <taxon>Vigna</taxon>
    </lineage>
</organism>
<dbReference type="PANTHER" id="PTHR31099">
    <property type="entry name" value="OS06G0165300 PROTEIN"/>
    <property type="match status" value="1"/>
</dbReference>